<gene>
    <name evidence="2" type="ORF">C1Y38_05560</name>
</gene>
<keyword evidence="1" id="KW-0472">Membrane</keyword>
<evidence type="ECO:0000256" key="1">
    <source>
        <dbReference type="SAM" id="Phobius"/>
    </source>
</evidence>
<evidence type="ECO:0000313" key="3">
    <source>
        <dbReference type="Proteomes" id="UP000236514"/>
    </source>
</evidence>
<comment type="caution">
    <text evidence="2">The sequence shown here is derived from an EMBL/GenBank/DDBJ whole genome shotgun (WGS) entry which is preliminary data.</text>
</comment>
<accession>A0A2K2TIW7</accession>
<dbReference type="Proteomes" id="UP000236514">
    <property type="component" value="Unassembled WGS sequence"/>
</dbReference>
<dbReference type="RefSeq" id="WP_021350058.1">
    <property type="nucleotide sequence ID" value="NZ_JAHBRU010000143.1"/>
</dbReference>
<protein>
    <recommendedName>
        <fullName evidence="4">PrgI family protein</fullName>
    </recommendedName>
</protein>
<keyword evidence="1" id="KW-1133">Transmembrane helix</keyword>
<evidence type="ECO:0008006" key="4">
    <source>
        <dbReference type="Google" id="ProtNLM"/>
    </source>
</evidence>
<proteinExistence type="predicted"/>
<keyword evidence="1" id="KW-0812">Transmembrane</keyword>
<reference evidence="2 3" key="1">
    <citation type="submission" date="2018-01" db="EMBL/GenBank/DDBJ databases">
        <title>Draft genome sequence of the feruloyl esterase-producing strain Lactobacillus fermentum CRL 1446, isolated from artisanal goat milk cheese.</title>
        <authorList>
            <person name="Abeijon Mukdsi M.C."/>
            <person name="Saavedra L."/>
            <person name="Gauffin Cano M.P."/>
            <person name="Hebert E.M."/>
            <person name="Medina R.B."/>
        </authorList>
    </citation>
    <scope>NUCLEOTIDE SEQUENCE [LARGE SCALE GENOMIC DNA]</scope>
    <source>
        <strain evidence="2 3">CRL 1446</strain>
    </source>
</reference>
<name>A0A2K2TIW7_LIMFE</name>
<dbReference type="AlphaFoldDB" id="A0A2K2TIW7"/>
<dbReference type="EMBL" id="POTQ01000009">
    <property type="protein sequence ID" value="PNV57940.1"/>
    <property type="molecule type" value="Genomic_DNA"/>
</dbReference>
<organism evidence="2 3">
    <name type="scientific">Limosilactobacillus fermentum</name>
    <name type="common">Lactobacillus fermentum</name>
    <dbReference type="NCBI Taxonomy" id="1613"/>
    <lineage>
        <taxon>Bacteria</taxon>
        <taxon>Bacillati</taxon>
        <taxon>Bacillota</taxon>
        <taxon>Bacilli</taxon>
        <taxon>Lactobacillales</taxon>
        <taxon>Lactobacillaceae</taxon>
        <taxon>Limosilactobacillus</taxon>
    </lineage>
</organism>
<sequence>MKNDYGVVGGIREGIKIGFLYMKDIACLAAVIGSTMLLNNLFPAGQSLQSFLFLATGIILAVYLDLHPQSNPGKRNYEVIWQLIINRQPRRFKSFGYYEFKPLQEVREENDRDGY</sequence>
<feature type="transmembrane region" description="Helical" evidence="1">
    <location>
        <begin position="21"/>
        <end position="42"/>
    </location>
</feature>
<feature type="transmembrane region" description="Helical" evidence="1">
    <location>
        <begin position="48"/>
        <end position="66"/>
    </location>
</feature>
<evidence type="ECO:0000313" key="2">
    <source>
        <dbReference type="EMBL" id="PNV57940.1"/>
    </source>
</evidence>